<evidence type="ECO:0000313" key="2">
    <source>
        <dbReference type="Proteomes" id="UP000015525"/>
    </source>
</evidence>
<dbReference type="PATRIC" id="fig|1329909.3.peg.1184"/>
<proteinExistence type="predicted"/>
<protein>
    <submittedName>
        <fullName evidence="1">Uncharacterized protein</fullName>
    </submittedName>
</protein>
<dbReference type="EMBL" id="ATHO01000053">
    <property type="protein sequence ID" value="EQB09268.1"/>
    <property type="molecule type" value="Genomic_DNA"/>
</dbReference>
<sequence length="56" mass="6634">MRDRPDNPVARARRMVEAHVPEDRRGPGWARHWRELEAYLELPGRWIGGERIEDDG</sequence>
<comment type="caution">
    <text evidence="1">The sequence shown here is derived from an EMBL/GenBank/DDBJ whole genome shotgun (WGS) entry which is preliminary data.</text>
</comment>
<reference evidence="1 2" key="1">
    <citation type="journal article" date="2013" name="Genome Announc.">
        <title>Draft Genome Sequence of Sphingobium quisquiliarum Strain P25T, a Novel Hexachlorocyclohexane (HCH)-Degrading Bacterium Isolated from an HCH Dumpsite.</title>
        <authorList>
            <person name="Kumar Singh A."/>
            <person name="Sangwan N."/>
            <person name="Sharma A."/>
            <person name="Gupta V."/>
            <person name="Khurana J.P."/>
            <person name="Lal R."/>
        </authorList>
    </citation>
    <scope>NUCLEOTIDE SEQUENCE [LARGE SCALE GENOMIC DNA]</scope>
    <source>
        <strain evidence="1 2">P25</strain>
    </source>
</reference>
<organism evidence="1 2">
    <name type="scientific">Sphingobium quisquiliarum P25</name>
    <dbReference type="NCBI Taxonomy" id="1329909"/>
    <lineage>
        <taxon>Bacteria</taxon>
        <taxon>Pseudomonadati</taxon>
        <taxon>Pseudomonadota</taxon>
        <taxon>Alphaproteobacteria</taxon>
        <taxon>Sphingomonadales</taxon>
        <taxon>Sphingomonadaceae</taxon>
        <taxon>Sphingobium</taxon>
    </lineage>
</organism>
<gene>
    <name evidence="1" type="ORF">L288_06155</name>
</gene>
<accession>T0HAX4</accession>
<dbReference type="RefSeq" id="WP_021237527.1">
    <property type="nucleotide sequence ID" value="NZ_ATHO01000053.1"/>
</dbReference>
<dbReference type="AlphaFoldDB" id="T0HAX4"/>
<evidence type="ECO:0000313" key="1">
    <source>
        <dbReference type="EMBL" id="EQB09268.1"/>
    </source>
</evidence>
<keyword evidence="2" id="KW-1185">Reference proteome</keyword>
<dbReference type="Proteomes" id="UP000015525">
    <property type="component" value="Unassembled WGS sequence"/>
</dbReference>
<name>T0HAX4_9SPHN</name>